<evidence type="ECO:0000256" key="2">
    <source>
        <dbReference type="ARBA" id="ARBA00022679"/>
    </source>
</evidence>
<keyword evidence="4" id="KW-1185">Reference proteome</keyword>
<evidence type="ECO:0000313" key="4">
    <source>
        <dbReference type="Proteomes" id="UP000254134"/>
    </source>
</evidence>
<proteinExistence type="predicted"/>
<dbReference type="RefSeq" id="WP_114796140.1">
    <property type="nucleotide sequence ID" value="NZ_QQZY01000003.1"/>
</dbReference>
<comment type="caution">
    <text evidence="3">The sequence shown here is derived from an EMBL/GenBank/DDBJ whole genome shotgun (WGS) entry which is preliminary data.</text>
</comment>
<reference evidence="4" key="2">
    <citation type="journal article" date="2019" name="MicrobiologyOpen">
        <title>High-quality draft genome sequence of Gaiella occulta isolated from a 150 meter deep mineral water borehole and comparison with the genome sequences of other deep-branching lineages of the phylum Actinobacteria.</title>
        <authorList>
            <person name="Severino R."/>
            <person name="Froufe H.J.C."/>
            <person name="Barroso C."/>
            <person name="Albuquerque L."/>
            <person name="Lobo-da-Cunha A."/>
            <person name="da Costa M.S."/>
            <person name="Egas C."/>
        </authorList>
    </citation>
    <scope>NUCLEOTIDE SEQUENCE [LARGE SCALE GENOMIC DNA]</scope>
    <source>
        <strain evidence="4">F2-233</strain>
    </source>
</reference>
<dbReference type="GO" id="GO:0016758">
    <property type="term" value="F:hexosyltransferase activity"/>
    <property type="evidence" value="ECO:0007669"/>
    <property type="project" value="TreeGrafter"/>
</dbReference>
<accession>A0A7M2YZC6</accession>
<evidence type="ECO:0000256" key="1">
    <source>
        <dbReference type="ARBA" id="ARBA00022676"/>
    </source>
</evidence>
<dbReference type="Proteomes" id="UP000254134">
    <property type="component" value="Unassembled WGS sequence"/>
</dbReference>
<dbReference type="PANTHER" id="PTHR34136">
    <property type="match status" value="1"/>
</dbReference>
<name>A0A7M2YZC6_9ACTN</name>
<sequence length="262" mass="28708">MSNRTIAVDREHRRTILACPIDLLTLEQTVERLVELIKAGGLHSQLSLNAAKVVEAHRSSELRGFLERATIVSADGQALVWAGKVLGVAIPERVAGIDLFTALLAAMEREDLSAYFLGAREEVIARTVEVIAARHPRLRIAGSHHGHFPSADDERIATEIGETSPDALFVGMSSPRKESWIDAQQPLTGARLAMGVGGSFDVVAGLTKRAPRLLQRLGLEWAYRTAQEPRRLAGRYARTNGAFVKLVADELASRRRARGRRP</sequence>
<keyword evidence="1" id="KW-0328">Glycosyltransferase</keyword>
<dbReference type="AlphaFoldDB" id="A0A7M2YZC6"/>
<dbReference type="PANTHER" id="PTHR34136:SF1">
    <property type="entry name" value="UDP-N-ACETYL-D-MANNOSAMINURONIC ACID TRANSFERASE"/>
    <property type="match status" value="1"/>
</dbReference>
<reference evidence="3 4" key="1">
    <citation type="submission" date="2018-07" db="EMBL/GenBank/DDBJ databases">
        <title>High-quality-draft genome sequence of Gaiella occulta.</title>
        <authorList>
            <person name="Severino R."/>
            <person name="Froufe H.J.C."/>
            <person name="Rainey F.A."/>
            <person name="Barroso C."/>
            <person name="Albuquerque L."/>
            <person name="Lobo-Da-Cunha A."/>
            <person name="Da Costa M.S."/>
            <person name="Egas C."/>
        </authorList>
    </citation>
    <scope>NUCLEOTIDE SEQUENCE [LARGE SCALE GENOMIC DNA]</scope>
    <source>
        <strain evidence="3 4">F2-233</strain>
    </source>
</reference>
<protein>
    <submittedName>
        <fullName evidence="3">Glycosyltransferase, WecB/TagA/CpsF family</fullName>
    </submittedName>
</protein>
<dbReference type="InterPro" id="IPR004629">
    <property type="entry name" value="WecG_TagA_CpsF"/>
</dbReference>
<dbReference type="CDD" id="cd06533">
    <property type="entry name" value="Glyco_transf_WecG_TagA"/>
    <property type="match status" value="1"/>
</dbReference>
<gene>
    <name evidence="3" type="ORF">Gocc_1748</name>
</gene>
<dbReference type="EMBL" id="QQZY01000003">
    <property type="protein sequence ID" value="RDI74859.1"/>
    <property type="molecule type" value="Genomic_DNA"/>
</dbReference>
<organism evidence="3 4">
    <name type="scientific">Gaiella occulta</name>
    <dbReference type="NCBI Taxonomy" id="1002870"/>
    <lineage>
        <taxon>Bacteria</taxon>
        <taxon>Bacillati</taxon>
        <taxon>Actinomycetota</taxon>
        <taxon>Thermoleophilia</taxon>
        <taxon>Gaiellales</taxon>
        <taxon>Gaiellaceae</taxon>
        <taxon>Gaiella</taxon>
    </lineage>
</organism>
<evidence type="ECO:0000313" key="3">
    <source>
        <dbReference type="EMBL" id="RDI74859.1"/>
    </source>
</evidence>
<dbReference type="NCBIfam" id="TIGR00696">
    <property type="entry name" value="wecG_tagA_cpsF"/>
    <property type="match status" value="1"/>
</dbReference>
<dbReference type="OrthoDB" id="9771846at2"/>
<keyword evidence="2 3" id="KW-0808">Transferase</keyword>
<dbReference type="Pfam" id="PF03808">
    <property type="entry name" value="Glyco_tran_WecG"/>
    <property type="match status" value="1"/>
</dbReference>